<evidence type="ECO:0000256" key="3">
    <source>
        <dbReference type="ARBA" id="ARBA00022827"/>
    </source>
</evidence>
<dbReference type="SUPFAM" id="SSF51905">
    <property type="entry name" value="FAD/NAD(P)-binding domain"/>
    <property type="match status" value="2"/>
</dbReference>
<evidence type="ECO:0000256" key="4">
    <source>
        <dbReference type="ARBA" id="ARBA00023002"/>
    </source>
</evidence>
<dbReference type="PANTHER" id="PTHR23023">
    <property type="entry name" value="DIMETHYLANILINE MONOOXYGENASE"/>
    <property type="match status" value="1"/>
</dbReference>
<reference evidence="5 6" key="1">
    <citation type="submission" date="2018-12" db="EMBL/GenBank/DDBJ databases">
        <authorList>
            <person name="Tiukova I."/>
            <person name="Dainat J."/>
        </authorList>
    </citation>
    <scope>NUCLEOTIDE SEQUENCE [LARGE SCALE GENOMIC DNA]</scope>
</reference>
<keyword evidence="3" id="KW-0274">FAD</keyword>
<keyword evidence="6" id="KW-1185">Reference proteome</keyword>
<dbReference type="InterPro" id="IPR050346">
    <property type="entry name" value="FMO-like"/>
</dbReference>
<evidence type="ECO:0000256" key="1">
    <source>
        <dbReference type="ARBA" id="ARBA00009183"/>
    </source>
</evidence>
<accession>A0A448YQ70</accession>
<evidence type="ECO:0000313" key="5">
    <source>
        <dbReference type="EMBL" id="VEU23051.1"/>
    </source>
</evidence>
<name>A0A448YQ70_BRENA</name>
<evidence type="ECO:0000313" key="6">
    <source>
        <dbReference type="Proteomes" id="UP000290900"/>
    </source>
</evidence>
<keyword evidence="2" id="KW-0285">Flavoprotein</keyword>
<keyword evidence="4" id="KW-0560">Oxidoreductase</keyword>
<comment type="similarity">
    <text evidence="1">Belongs to the FMO family.</text>
</comment>
<evidence type="ECO:0000256" key="2">
    <source>
        <dbReference type="ARBA" id="ARBA00022630"/>
    </source>
</evidence>
<dbReference type="STRING" id="13370.A0A448YQ70"/>
<dbReference type="Proteomes" id="UP000290900">
    <property type="component" value="Unassembled WGS sequence"/>
</dbReference>
<dbReference type="InterPro" id="IPR036188">
    <property type="entry name" value="FAD/NAD-bd_sf"/>
</dbReference>
<sequence>MTQNTPLKIKSIAIIGGGSSGVTTLYDLTRALKDGTSLYGTHDVKDVESSGKTAFDEIVLFERNPAIGGIWSRATRGVNNKDPQLPDFNISENYEDPASIYVRAPISDKLEKQLESSSFDKPIEVVKAEKQPEDKYQWRSSAAYEHLFTNVPNKYMSFSYKDLGEKRLAELSKKYHHIPQFQSADDVGKYLDSVVEENDLKRYIRYNSNIERARKLESGKWEVTVRSSEEQKDGKVIDRWYKQKFDAVVIANGKNIPILPHFKNLESFAAKNKDKITLTHAKAIKDPSFLKKSKKILFVGSSVSSVDLAQYAFPRSIDDPTIFISRQTEYQLGRDWVELSTHSRGFVNKPEIAEFLPDSQGVRFKDGSEETGFDTIIFATGYHMHYPFLEDYHRDHPDLYKWYLYTFSLDDPTLALVGNTYAVFFFNRVESQGAALAGVWSGYKTLPSKEVQEEWYKNVFPLRLFAFYIRERFIDPLIGLALKNRPNPFDLANRREHVADIAEGQRTLEKLFNEVRVNEVDALHVA</sequence>
<dbReference type="EMBL" id="CAACVR010000034">
    <property type="protein sequence ID" value="VEU23051.1"/>
    <property type="molecule type" value="Genomic_DNA"/>
</dbReference>
<dbReference type="GO" id="GO:0050661">
    <property type="term" value="F:NADP binding"/>
    <property type="evidence" value="ECO:0007669"/>
    <property type="project" value="InterPro"/>
</dbReference>
<dbReference type="GO" id="GO:0050660">
    <property type="term" value="F:flavin adenine dinucleotide binding"/>
    <property type="evidence" value="ECO:0007669"/>
    <property type="project" value="InterPro"/>
</dbReference>
<protein>
    <submittedName>
        <fullName evidence="5">DEKNAAC104157</fullName>
    </submittedName>
</protein>
<gene>
    <name evidence="5" type="ORF">BRENAR_LOCUS3782</name>
</gene>
<dbReference type="InParanoid" id="A0A448YQ70"/>
<dbReference type="Gene3D" id="3.50.50.60">
    <property type="entry name" value="FAD/NAD(P)-binding domain"/>
    <property type="match status" value="2"/>
</dbReference>
<organism evidence="5 6">
    <name type="scientific">Brettanomyces naardenensis</name>
    <name type="common">Yeast</name>
    <dbReference type="NCBI Taxonomy" id="13370"/>
    <lineage>
        <taxon>Eukaryota</taxon>
        <taxon>Fungi</taxon>
        <taxon>Dikarya</taxon>
        <taxon>Ascomycota</taxon>
        <taxon>Saccharomycotina</taxon>
        <taxon>Pichiomycetes</taxon>
        <taxon>Pichiales</taxon>
        <taxon>Pichiaceae</taxon>
        <taxon>Brettanomyces</taxon>
    </lineage>
</organism>
<proteinExistence type="inferred from homology"/>
<dbReference type="AlphaFoldDB" id="A0A448YQ70"/>
<dbReference type="Pfam" id="PF00743">
    <property type="entry name" value="FMO-like"/>
    <property type="match status" value="2"/>
</dbReference>
<dbReference type="OrthoDB" id="66881at2759"/>
<dbReference type="InterPro" id="IPR020946">
    <property type="entry name" value="Flavin_mOase-like"/>
</dbReference>
<dbReference type="GO" id="GO:0004499">
    <property type="term" value="F:N,N-dimethylaniline monooxygenase activity"/>
    <property type="evidence" value="ECO:0007669"/>
    <property type="project" value="InterPro"/>
</dbReference>